<feature type="transmembrane region" description="Helical" evidence="8">
    <location>
        <begin position="257"/>
        <end position="279"/>
    </location>
</feature>
<comment type="caution">
    <text evidence="10">The sequence shown here is derived from an EMBL/GenBank/DDBJ whole genome shotgun (WGS) entry which is preliminary data.</text>
</comment>
<dbReference type="GO" id="GO:0009246">
    <property type="term" value="P:enterobacterial common antigen biosynthetic process"/>
    <property type="evidence" value="ECO:0007669"/>
    <property type="project" value="TreeGrafter"/>
</dbReference>
<evidence type="ECO:0000256" key="3">
    <source>
        <dbReference type="ARBA" id="ARBA00022475"/>
    </source>
</evidence>
<dbReference type="PANTHER" id="PTHR40074:SF4">
    <property type="entry name" value="INNER MEMBRANE PROTEIN YCFT"/>
    <property type="match status" value="1"/>
</dbReference>
<reference evidence="10 11" key="1">
    <citation type="submission" date="2020-08" db="EMBL/GenBank/DDBJ databases">
        <title>Sequencing the genomes of 1000 actinobacteria strains.</title>
        <authorList>
            <person name="Klenk H.-P."/>
        </authorList>
    </citation>
    <scope>NUCLEOTIDE SEQUENCE [LARGE SCALE GENOMIC DNA]</scope>
    <source>
        <strain evidence="10 11">DSM 45258</strain>
    </source>
</reference>
<feature type="transmembrane region" description="Helical" evidence="8">
    <location>
        <begin position="143"/>
        <end position="161"/>
    </location>
</feature>
<feature type="domain" description="Acyltransferase 3" evidence="9">
    <location>
        <begin position="31"/>
        <end position="334"/>
    </location>
</feature>
<dbReference type="AlphaFoldDB" id="A0A839RQ69"/>
<evidence type="ECO:0000313" key="10">
    <source>
        <dbReference type="EMBL" id="MBB3038196.1"/>
    </source>
</evidence>
<dbReference type="GO" id="GO:0005886">
    <property type="term" value="C:plasma membrane"/>
    <property type="evidence" value="ECO:0007669"/>
    <property type="project" value="UniProtKB-SubCell"/>
</dbReference>
<name>A0A839RQ69_9ACTN</name>
<accession>A0A839RQ69</accession>
<dbReference type="EMBL" id="JACHWS010000002">
    <property type="protein sequence ID" value="MBB3038196.1"/>
    <property type="molecule type" value="Genomic_DNA"/>
</dbReference>
<dbReference type="InterPro" id="IPR002656">
    <property type="entry name" value="Acyl_transf_3_dom"/>
</dbReference>
<keyword evidence="6 8" id="KW-0472">Membrane</keyword>
<comment type="similarity">
    <text evidence="2">Belongs to the acyltransferase 3 family.</text>
</comment>
<feature type="transmembrane region" description="Helical" evidence="8">
    <location>
        <begin position="35"/>
        <end position="55"/>
    </location>
</feature>
<evidence type="ECO:0000256" key="1">
    <source>
        <dbReference type="ARBA" id="ARBA00004651"/>
    </source>
</evidence>
<feature type="transmembrane region" description="Helical" evidence="8">
    <location>
        <begin position="228"/>
        <end position="245"/>
    </location>
</feature>
<keyword evidence="5 8" id="KW-1133">Transmembrane helix</keyword>
<feature type="transmembrane region" description="Helical" evidence="8">
    <location>
        <begin position="106"/>
        <end position="123"/>
    </location>
</feature>
<feature type="transmembrane region" description="Helical" evidence="8">
    <location>
        <begin position="75"/>
        <end position="94"/>
    </location>
</feature>
<evidence type="ECO:0000259" key="9">
    <source>
        <dbReference type="Pfam" id="PF01757"/>
    </source>
</evidence>
<dbReference type="PANTHER" id="PTHR40074">
    <property type="entry name" value="O-ACETYLTRANSFERASE WECH"/>
    <property type="match status" value="1"/>
</dbReference>
<evidence type="ECO:0000256" key="8">
    <source>
        <dbReference type="SAM" id="Phobius"/>
    </source>
</evidence>
<evidence type="ECO:0000256" key="7">
    <source>
        <dbReference type="SAM" id="MobiDB-lite"/>
    </source>
</evidence>
<comment type="subcellular location">
    <subcellularLocation>
        <location evidence="1">Cell membrane</location>
        <topology evidence="1">Multi-pass membrane protein</topology>
    </subcellularLocation>
</comment>
<keyword evidence="3" id="KW-1003">Cell membrane</keyword>
<dbReference type="OrthoDB" id="4394033at2"/>
<sequence>MRSAQPQQSSLPLPTVAVDAPEPPRVKPRVEWVDLAKGLTITLVVLLHTVGMLVRKDLTPEFWRDINAFLQPIRMPLFFAASGLFAQGMISMTWAKMMRSRVAHLFYLYTVWLLMFFVAHNLLPEEVRHGGYAKFEAVIRGLYLPSSALWFIYGLAVFAIVAKLISRFPLAVQFGFAVALSISAYGRYGFFADIGFGWRNMAMYFVYFLLALHAKQLVVAFSRLAKGWTVLAALAAYAAVYFPIVKLNVFEARELRLLVTTIGLGLGVLVAAWLVGTMVGNVFQSIGTRTLPVYVMMDILIAVVVALLLKVEVLTALPGVGAVLPLLVTASVIILALTAHKLILLARMDFLFELHPRLRGIAPAKPRAQLTTS</sequence>
<evidence type="ECO:0000256" key="6">
    <source>
        <dbReference type="ARBA" id="ARBA00023136"/>
    </source>
</evidence>
<dbReference type="RefSeq" id="WP_064440041.1">
    <property type="nucleotide sequence ID" value="NZ_BDDI01000006.1"/>
</dbReference>
<evidence type="ECO:0000256" key="2">
    <source>
        <dbReference type="ARBA" id="ARBA00007400"/>
    </source>
</evidence>
<evidence type="ECO:0000256" key="4">
    <source>
        <dbReference type="ARBA" id="ARBA00022692"/>
    </source>
</evidence>
<protein>
    <submittedName>
        <fullName evidence="10">Putative membrane protein YcfT</fullName>
    </submittedName>
</protein>
<feature type="region of interest" description="Disordered" evidence="7">
    <location>
        <begin position="1"/>
        <end position="22"/>
    </location>
</feature>
<proteinExistence type="inferred from homology"/>
<feature type="transmembrane region" description="Helical" evidence="8">
    <location>
        <begin position="291"/>
        <end position="309"/>
    </location>
</feature>
<gene>
    <name evidence="10" type="ORF">FHU29_002645</name>
</gene>
<dbReference type="Pfam" id="PF01757">
    <property type="entry name" value="Acyl_transf_3"/>
    <property type="match status" value="1"/>
</dbReference>
<dbReference type="Proteomes" id="UP000567922">
    <property type="component" value="Unassembled WGS sequence"/>
</dbReference>
<dbReference type="GO" id="GO:0016413">
    <property type="term" value="F:O-acetyltransferase activity"/>
    <property type="evidence" value="ECO:0007669"/>
    <property type="project" value="TreeGrafter"/>
</dbReference>
<evidence type="ECO:0000256" key="5">
    <source>
        <dbReference type="ARBA" id="ARBA00022989"/>
    </source>
</evidence>
<feature type="transmembrane region" description="Helical" evidence="8">
    <location>
        <begin position="168"/>
        <end position="190"/>
    </location>
</feature>
<feature type="transmembrane region" description="Helical" evidence="8">
    <location>
        <begin position="202"/>
        <end position="221"/>
    </location>
</feature>
<evidence type="ECO:0000313" key="11">
    <source>
        <dbReference type="Proteomes" id="UP000567922"/>
    </source>
</evidence>
<feature type="transmembrane region" description="Helical" evidence="8">
    <location>
        <begin position="315"/>
        <end position="338"/>
    </location>
</feature>
<feature type="compositionally biased region" description="Polar residues" evidence="7">
    <location>
        <begin position="1"/>
        <end position="12"/>
    </location>
</feature>
<organism evidence="10 11">
    <name type="scientific">Hoyosella altamirensis</name>
    <dbReference type="NCBI Taxonomy" id="616997"/>
    <lineage>
        <taxon>Bacteria</taxon>
        <taxon>Bacillati</taxon>
        <taxon>Actinomycetota</taxon>
        <taxon>Actinomycetes</taxon>
        <taxon>Mycobacteriales</taxon>
        <taxon>Hoyosellaceae</taxon>
        <taxon>Hoyosella</taxon>
    </lineage>
</organism>
<keyword evidence="4 8" id="KW-0812">Transmembrane</keyword>
<keyword evidence="11" id="KW-1185">Reference proteome</keyword>